<sequence>MDFGVLGAVTVDGTTIPAGKQLSLLAVLACHANRPVSGDALAQAAWPSAAPSPSTFRWHLHRLRAMVGDRLVRRGGGYMLIVADDELDALQFTQLIQRAAAEPAERALPLLDQALALWRGAPYGGVHDLEEIKVEAAVLQEARLGAIEARAKALMLLGRFAECAGDMATAVAEQPLRESFIELWLRALAAAGRPAEALRLYGQTRAKLVEELGVEPSGPLRRLHEELLRHDPAPRLLPPDVHAFTGRTKELAVLDRLLHGPANVAVISGVGGVGKSGLALHWAHRSSGHFPDGQLYADLGRYPATDVLPRFLAALGVILIPEDHTARIVLYRQVLAERRMLIIVDNAPGSVHVEPLLPGASGCVTVVTGRSRFEKLVADCGALPIRLDVLPPADATLLVSRIARIEPGHAAPLVELCARLPLALRVAGARLVTRPGWTPEILAARLTEERRLDELRVGELDVRAGLEAGYQDLPDVERALFERLGLVPVPTFTAWMAAALLAVPVSAGGDLLERLAERQLLQPEGLDVAGQERYRFHDLIRLLARERAGSGPVQDSVRDRFLSCLLALAKDACEREYGGGFRLLDSGAPHWRPRGRVLPDEPMAWMAAERETLIAGIRHAAERGYAAMCWDLALAGVRLFEIHGQFVDWEQTSQLALRVCRDHDEMQGVGAMLASLCAVEAFQYRHEKVLALAEEALPLLGESSVKALTLANLSAAELALGGAEAALAHLTQAVSMAAGVGDALSEAVLLARLAPLDGGDPRPMLDKAMKLAAGNPRMSLLISLSDLHTAVRAGRHADAETLSTRLLDDARRYGDRVLERVALCLRADSLTALRRPAEADACLRRAHELAVIQNVPMEARRISAVLEAQRPLPAEGLSAHEPRVGASPDSSRLPGPDGDLTRS</sequence>
<feature type="domain" description="Bacterial transcriptional activator" evidence="7">
    <location>
        <begin position="87"/>
        <end position="228"/>
    </location>
</feature>
<reference evidence="9" key="1">
    <citation type="journal article" date="2019" name="Int. J. Syst. Evol. Microbiol.">
        <title>The Global Catalogue of Microorganisms (GCM) 10K type strain sequencing project: providing services to taxonomists for standard genome sequencing and annotation.</title>
        <authorList>
            <consortium name="The Broad Institute Genomics Platform"/>
            <consortium name="The Broad Institute Genome Sequencing Center for Infectious Disease"/>
            <person name="Wu L."/>
            <person name="Ma J."/>
        </authorList>
    </citation>
    <scope>NUCLEOTIDE SEQUENCE [LARGE SCALE GENOMIC DNA]</scope>
    <source>
        <strain evidence="9">JCM 3115</strain>
    </source>
</reference>
<protein>
    <submittedName>
        <fullName evidence="8">SARP family transcriptional regulator</fullName>
    </submittedName>
</protein>
<evidence type="ECO:0000256" key="4">
    <source>
        <dbReference type="ARBA" id="ARBA00023163"/>
    </source>
</evidence>
<dbReference type="Gene3D" id="1.10.10.10">
    <property type="entry name" value="Winged helix-like DNA-binding domain superfamily/Winged helix DNA-binding domain"/>
    <property type="match status" value="1"/>
</dbReference>
<dbReference type="SUPFAM" id="SSF46894">
    <property type="entry name" value="C-terminal effector domain of the bipartite response regulators"/>
    <property type="match status" value="1"/>
</dbReference>
<dbReference type="InterPro" id="IPR011990">
    <property type="entry name" value="TPR-like_helical_dom_sf"/>
</dbReference>
<evidence type="ECO:0000313" key="8">
    <source>
        <dbReference type="EMBL" id="GGQ22713.1"/>
    </source>
</evidence>
<keyword evidence="4" id="KW-0804">Transcription</keyword>
<dbReference type="Proteomes" id="UP000611554">
    <property type="component" value="Unassembled WGS sequence"/>
</dbReference>
<dbReference type="RefSeq" id="WP_189249920.1">
    <property type="nucleotide sequence ID" value="NZ_BMQJ01000018.1"/>
</dbReference>
<dbReference type="SMART" id="SM01043">
    <property type="entry name" value="BTAD"/>
    <property type="match status" value="1"/>
</dbReference>
<keyword evidence="2" id="KW-0805">Transcription regulation</keyword>
<dbReference type="InterPro" id="IPR005158">
    <property type="entry name" value="BTAD"/>
</dbReference>
<dbReference type="InterPro" id="IPR001867">
    <property type="entry name" value="OmpR/PhoB-type_DNA-bd"/>
</dbReference>
<gene>
    <name evidence="8" type="ORF">GCM10010140_61330</name>
</gene>
<dbReference type="InterPro" id="IPR027417">
    <property type="entry name" value="P-loop_NTPase"/>
</dbReference>
<evidence type="ECO:0000256" key="1">
    <source>
        <dbReference type="ARBA" id="ARBA00005820"/>
    </source>
</evidence>
<evidence type="ECO:0000256" key="3">
    <source>
        <dbReference type="ARBA" id="ARBA00023125"/>
    </source>
</evidence>
<dbReference type="SMART" id="SM00862">
    <property type="entry name" value="Trans_reg_C"/>
    <property type="match status" value="1"/>
</dbReference>
<dbReference type="SUPFAM" id="SSF48452">
    <property type="entry name" value="TPR-like"/>
    <property type="match status" value="2"/>
</dbReference>
<dbReference type="EMBL" id="BMQJ01000018">
    <property type="protein sequence ID" value="GGQ22713.1"/>
    <property type="molecule type" value="Genomic_DNA"/>
</dbReference>
<dbReference type="PANTHER" id="PTHR35807:SF1">
    <property type="entry name" value="TRANSCRIPTIONAL REGULATOR REDD"/>
    <property type="match status" value="1"/>
</dbReference>
<evidence type="ECO:0000259" key="7">
    <source>
        <dbReference type="SMART" id="SM01043"/>
    </source>
</evidence>
<dbReference type="PANTHER" id="PTHR35807">
    <property type="entry name" value="TRANSCRIPTIONAL REGULATOR REDD-RELATED"/>
    <property type="match status" value="1"/>
</dbReference>
<evidence type="ECO:0000259" key="6">
    <source>
        <dbReference type="SMART" id="SM00862"/>
    </source>
</evidence>
<feature type="domain" description="OmpR/PhoB-type" evidence="6">
    <location>
        <begin position="13"/>
        <end position="80"/>
    </location>
</feature>
<keyword evidence="9" id="KW-1185">Reference proteome</keyword>
<dbReference type="InterPro" id="IPR016032">
    <property type="entry name" value="Sig_transdc_resp-reg_C-effctor"/>
</dbReference>
<evidence type="ECO:0000256" key="2">
    <source>
        <dbReference type="ARBA" id="ARBA00023015"/>
    </source>
</evidence>
<organism evidence="8 9">
    <name type="scientific">Streptosporangium pseudovulgare</name>
    <dbReference type="NCBI Taxonomy" id="35765"/>
    <lineage>
        <taxon>Bacteria</taxon>
        <taxon>Bacillati</taxon>
        <taxon>Actinomycetota</taxon>
        <taxon>Actinomycetes</taxon>
        <taxon>Streptosporangiales</taxon>
        <taxon>Streptosporangiaceae</taxon>
        <taxon>Streptosporangium</taxon>
    </lineage>
</organism>
<keyword evidence="3" id="KW-0238">DNA-binding</keyword>
<proteinExistence type="inferred from homology"/>
<dbReference type="SUPFAM" id="SSF52540">
    <property type="entry name" value="P-loop containing nucleoside triphosphate hydrolases"/>
    <property type="match status" value="1"/>
</dbReference>
<feature type="region of interest" description="Disordered" evidence="5">
    <location>
        <begin position="873"/>
        <end position="903"/>
    </location>
</feature>
<name>A0ABQ2RDS1_9ACTN</name>
<dbReference type="Pfam" id="PF03704">
    <property type="entry name" value="BTAD"/>
    <property type="match status" value="1"/>
</dbReference>
<comment type="caution">
    <text evidence="8">The sequence shown here is derived from an EMBL/GenBank/DDBJ whole genome shotgun (WGS) entry which is preliminary data.</text>
</comment>
<evidence type="ECO:0000256" key="5">
    <source>
        <dbReference type="SAM" id="MobiDB-lite"/>
    </source>
</evidence>
<evidence type="ECO:0000313" key="9">
    <source>
        <dbReference type="Proteomes" id="UP000611554"/>
    </source>
</evidence>
<dbReference type="PRINTS" id="PR00364">
    <property type="entry name" value="DISEASERSIST"/>
</dbReference>
<comment type="similarity">
    <text evidence="1">Belongs to the AfsR/DnrI/RedD regulatory family.</text>
</comment>
<dbReference type="InterPro" id="IPR036388">
    <property type="entry name" value="WH-like_DNA-bd_sf"/>
</dbReference>
<dbReference type="CDD" id="cd15831">
    <property type="entry name" value="BTAD"/>
    <property type="match status" value="1"/>
</dbReference>
<accession>A0ABQ2RDS1</accession>
<dbReference type="InterPro" id="IPR051677">
    <property type="entry name" value="AfsR-DnrI-RedD_regulator"/>
</dbReference>
<dbReference type="Gene3D" id="1.25.40.10">
    <property type="entry name" value="Tetratricopeptide repeat domain"/>
    <property type="match status" value="2"/>
</dbReference>